<keyword evidence="6 15" id="KW-0645">Protease</keyword>
<feature type="site" description="Transition state stabilizer" evidence="14">
    <location>
        <position position="444"/>
    </location>
</feature>
<sequence length="920" mass="103560">MLAALVPRGVGFVLSRFSVPRASCSVSSRAQRPGVCLNICGQLCTPRHIAMSGESPSERLPTNVRPVNYKIELKPDLKKLAFDGRTVVTLQVLEPSDVMVLNSLDLDVKSAEYIPEHGKELKASSIATSKEEERITIKFDTTLAPGTGQLKLTYSGEMNGKLRGFYWVKFKGQNGEETFGGVTHFEPTDARRAFPCWDEPALKASFDLTLIVPKGYTALSNTNVVSDAECPGDSTLRVITFARTPKMSTYLVAFVLGEYDYIEGTSEDGVVVRIYTPKGKQEQGRYGLEVATRALPYYKEYFGIAYPLPKMDLIAVPDLAAAAMENWGLVTHRECALLVDEQNTSAERKQNIALVVTHEIAHQWFGNLVTMEWWTHLWLNEGFASFIEFLCVDYLFPKYHIWTQFVTDCYAQAMELDALQNSHPIEVPVRHPSEIDEIFDDISYHKGASIIRMLHSYIGDDKFREGMNVYLSKYKYGNTTTEDLWHSLAEVCQVPVEAIMNTWVKQKGYPVISVTSRQDGENRVLMFSQEKFNADGKATKDGFLWMVPISITTSKAPTTIAKQFLLDSASSVVVLEGVSSAEWVKVNVGTVGCYRTLYSSEMLSQLIPAVENKILPPLDRLGLQSDLFALVQSGHKSTVDILRLMEAYVEEDNYTVWNSINSCLGKLNQLLSHTDLQPLLHVYGRRLLARIFSKLGWDPKPDESHLAKLLRSTVIDRLARFKDPEVLAEARRRFDAHVAWTAIIAADIRGAVYQATASVADRKLYDEFLKLYRNTDLQEEKNRLSAALAGVTNPELIQATLEFALSDEVKSQDAVFVIIYCALTAVGRDLTWSFFKNNKDAVRKRYCSGFLIARLVKCITENFATEEKALEIELFFSQNYFPGVERVVQQSLENIRLNAAWLARDTEDIRQYLLRTASSS</sequence>
<dbReference type="GO" id="GO:0042277">
    <property type="term" value="F:peptide binding"/>
    <property type="evidence" value="ECO:0007669"/>
    <property type="project" value="TreeGrafter"/>
</dbReference>
<keyword evidence="5" id="KW-0963">Cytoplasm</keyword>
<dbReference type="InterPro" id="IPR034016">
    <property type="entry name" value="M1_APN-typ"/>
</dbReference>
<evidence type="ECO:0000256" key="3">
    <source>
        <dbReference type="ARBA" id="ARBA00010136"/>
    </source>
</evidence>
<comment type="subcellular location">
    <subcellularLocation>
        <location evidence="2">Cell membrane</location>
        <topology evidence="2">Lipid-anchor</topology>
        <topology evidence="2">GPI-anchor</topology>
    </subcellularLocation>
    <subcellularLocation>
        <location evidence="1">Cytoplasm</location>
    </subcellularLocation>
</comment>
<dbReference type="FunFam" id="1.25.50.20:FF:000002">
    <property type="entry name" value="Aminopeptidase"/>
    <property type="match status" value="1"/>
</dbReference>
<dbReference type="Pfam" id="PF17900">
    <property type="entry name" value="Peptidase_M1_N"/>
    <property type="match status" value="1"/>
</dbReference>
<feature type="binding site" evidence="13">
    <location>
        <position position="362"/>
    </location>
    <ligand>
        <name>Zn(2+)</name>
        <dbReference type="ChEBI" id="CHEBI:29105"/>
        <note>catalytic</note>
    </ligand>
</feature>
<dbReference type="InterPro" id="IPR045357">
    <property type="entry name" value="Aminopeptidase_N-like_N"/>
</dbReference>
<keyword evidence="4 15" id="KW-0031">Aminopeptidase</keyword>
<dbReference type="Gene3D" id="1.10.390.10">
    <property type="entry name" value="Neutral Protease Domain 2"/>
    <property type="match status" value="1"/>
</dbReference>
<feature type="active site" description="Proton acceptor" evidence="12">
    <location>
        <position position="359"/>
    </location>
</feature>
<dbReference type="InterPro" id="IPR042097">
    <property type="entry name" value="Aminopeptidase_N-like_N_sf"/>
</dbReference>
<dbReference type="Pfam" id="PF01433">
    <property type="entry name" value="Peptidase_M1"/>
    <property type="match status" value="1"/>
</dbReference>
<evidence type="ECO:0000259" key="17">
    <source>
        <dbReference type="Pfam" id="PF11838"/>
    </source>
</evidence>
<dbReference type="PANTHER" id="PTHR11533:SF174">
    <property type="entry name" value="PUROMYCIN-SENSITIVE AMINOPEPTIDASE-RELATED"/>
    <property type="match status" value="1"/>
</dbReference>
<dbReference type="EC" id="3.4.11.-" evidence="15"/>
<dbReference type="GO" id="GO:0005615">
    <property type="term" value="C:extracellular space"/>
    <property type="evidence" value="ECO:0007669"/>
    <property type="project" value="TreeGrafter"/>
</dbReference>
<feature type="binding site" evidence="13">
    <location>
        <position position="358"/>
    </location>
    <ligand>
        <name>Zn(2+)</name>
        <dbReference type="ChEBI" id="CHEBI:29105"/>
        <note>catalytic</note>
    </ligand>
</feature>
<evidence type="ECO:0000256" key="6">
    <source>
        <dbReference type="ARBA" id="ARBA00022670"/>
    </source>
</evidence>
<evidence type="ECO:0000313" key="20">
    <source>
        <dbReference type="Proteomes" id="UP001321473"/>
    </source>
</evidence>
<evidence type="ECO:0000256" key="14">
    <source>
        <dbReference type="PIRSR" id="PIRSR634016-4"/>
    </source>
</evidence>
<dbReference type="GO" id="GO:0016285">
    <property type="term" value="F:alanyl aminopeptidase activity"/>
    <property type="evidence" value="ECO:0007669"/>
    <property type="project" value="UniProtKB-EC"/>
</dbReference>
<dbReference type="SUPFAM" id="SSF55486">
    <property type="entry name" value="Metalloproteases ('zincins'), catalytic domain"/>
    <property type="match status" value="1"/>
</dbReference>
<evidence type="ECO:0000256" key="8">
    <source>
        <dbReference type="ARBA" id="ARBA00022801"/>
    </source>
</evidence>
<keyword evidence="9 13" id="KW-0862">Zinc</keyword>
<feature type="domain" description="ERAP1-like C-terminal" evidence="17">
    <location>
        <begin position="583"/>
        <end position="896"/>
    </location>
</feature>
<dbReference type="GO" id="GO:0070006">
    <property type="term" value="F:metalloaminopeptidase activity"/>
    <property type="evidence" value="ECO:0007669"/>
    <property type="project" value="TreeGrafter"/>
</dbReference>
<name>A0AAQ4E6V3_AMBAM</name>
<keyword evidence="10 15" id="KW-0482">Metalloprotease</keyword>
<evidence type="ECO:0000256" key="7">
    <source>
        <dbReference type="ARBA" id="ARBA00022723"/>
    </source>
</evidence>
<dbReference type="GO" id="GO:0043171">
    <property type="term" value="P:peptide catabolic process"/>
    <property type="evidence" value="ECO:0007669"/>
    <property type="project" value="TreeGrafter"/>
</dbReference>
<evidence type="ECO:0000256" key="2">
    <source>
        <dbReference type="ARBA" id="ARBA00004609"/>
    </source>
</evidence>
<evidence type="ECO:0000256" key="5">
    <source>
        <dbReference type="ARBA" id="ARBA00022490"/>
    </source>
</evidence>
<reference evidence="19 20" key="1">
    <citation type="journal article" date="2023" name="Arcadia Sci">
        <title>De novo assembly of a long-read Amblyomma americanum tick genome.</title>
        <authorList>
            <person name="Chou S."/>
            <person name="Poskanzer K.E."/>
            <person name="Rollins M."/>
            <person name="Thuy-Boun P.S."/>
        </authorList>
    </citation>
    <scope>NUCLEOTIDE SEQUENCE [LARGE SCALE GENOMIC DNA]</scope>
    <source>
        <strain evidence="19">F_SG_1</strain>
        <tissue evidence="19">Salivary glands</tissue>
    </source>
</reference>
<dbReference type="GO" id="GO:0005737">
    <property type="term" value="C:cytoplasm"/>
    <property type="evidence" value="ECO:0007669"/>
    <property type="project" value="UniProtKB-SubCell"/>
</dbReference>
<dbReference type="InterPro" id="IPR027268">
    <property type="entry name" value="Peptidase_M4/M1_CTD_sf"/>
</dbReference>
<evidence type="ECO:0000256" key="12">
    <source>
        <dbReference type="PIRSR" id="PIRSR634016-1"/>
    </source>
</evidence>
<dbReference type="Proteomes" id="UP001321473">
    <property type="component" value="Unassembled WGS sequence"/>
</dbReference>
<dbReference type="AlphaFoldDB" id="A0AAQ4E6V3"/>
<dbReference type="Gene3D" id="1.25.50.20">
    <property type="match status" value="1"/>
</dbReference>
<feature type="domain" description="Aminopeptidase N-like N-terminal" evidence="18">
    <location>
        <begin position="66"/>
        <end position="251"/>
    </location>
</feature>
<feature type="binding site" evidence="13">
    <location>
        <position position="381"/>
    </location>
    <ligand>
        <name>Zn(2+)</name>
        <dbReference type="ChEBI" id="CHEBI:29105"/>
        <note>catalytic</note>
    </ligand>
</feature>
<dbReference type="GO" id="GO:0006508">
    <property type="term" value="P:proteolysis"/>
    <property type="evidence" value="ECO:0007669"/>
    <property type="project" value="UniProtKB-KW"/>
</dbReference>
<comment type="similarity">
    <text evidence="3 15">Belongs to the peptidase M1 family.</text>
</comment>
<accession>A0AAQ4E6V3</accession>
<dbReference type="Pfam" id="PF11838">
    <property type="entry name" value="ERAP1_C"/>
    <property type="match status" value="1"/>
</dbReference>
<proteinExistence type="inferred from homology"/>
<dbReference type="PANTHER" id="PTHR11533">
    <property type="entry name" value="PROTEASE M1 ZINC METALLOPROTEASE"/>
    <property type="match status" value="1"/>
</dbReference>
<protein>
    <recommendedName>
        <fullName evidence="15">Aminopeptidase</fullName>
        <ecNumber evidence="15">3.4.11.-</ecNumber>
    </recommendedName>
</protein>
<dbReference type="SUPFAM" id="SSF63737">
    <property type="entry name" value="Leukotriene A4 hydrolase N-terminal domain"/>
    <property type="match status" value="1"/>
</dbReference>
<organism evidence="19 20">
    <name type="scientific">Amblyomma americanum</name>
    <name type="common">Lone star tick</name>
    <dbReference type="NCBI Taxonomy" id="6943"/>
    <lineage>
        <taxon>Eukaryota</taxon>
        <taxon>Metazoa</taxon>
        <taxon>Ecdysozoa</taxon>
        <taxon>Arthropoda</taxon>
        <taxon>Chelicerata</taxon>
        <taxon>Arachnida</taxon>
        <taxon>Acari</taxon>
        <taxon>Parasitiformes</taxon>
        <taxon>Ixodida</taxon>
        <taxon>Ixodoidea</taxon>
        <taxon>Ixodidae</taxon>
        <taxon>Amblyomminae</taxon>
        <taxon>Amblyomma</taxon>
    </lineage>
</organism>
<evidence type="ECO:0000256" key="4">
    <source>
        <dbReference type="ARBA" id="ARBA00022438"/>
    </source>
</evidence>
<dbReference type="InterPro" id="IPR014782">
    <property type="entry name" value="Peptidase_M1_dom"/>
</dbReference>
<evidence type="ECO:0000259" key="16">
    <source>
        <dbReference type="Pfam" id="PF01433"/>
    </source>
</evidence>
<evidence type="ECO:0000256" key="10">
    <source>
        <dbReference type="ARBA" id="ARBA00023049"/>
    </source>
</evidence>
<keyword evidence="20" id="KW-1185">Reference proteome</keyword>
<keyword evidence="8 15" id="KW-0378">Hydrolase</keyword>
<dbReference type="EMBL" id="JARKHS020021179">
    <property type="protein sequence ID" value="KAK8770414.1"/>
    <property type="molecule type" value="Genomic_DNA"/>
</dbReference>
<dbReference type="GO" id="GO:0008270">
    <property type="term" value="F:zinc ion binding"/>
    <property type="evidence" value="ECO:0007669"/>
    <property type="project" value="UniProtKB-UniRule"/>
</dbReference>
<evidence type="ECO:0000256" key="9">
    <source>
        <dbReference type="ARBA" id="ARBA00022833"/>
    </source>
</evidence>
<dbReference type="InterPro" id="IPR024571">
    <property type="entry name" value="ERAP1-like_C_dom"/>
</dbReference>
<evidence type="ECO:0000259" key="18">
    <source>
        <dbReference type="Pfam" id="PF17900"/>
    </source>
</evidence>
<gene>
    <name evidence="19" type="ORF">V5799_013116</name>
</gene>
<dbReference type="GO" id="GO:0005886">
    <property type="term" value="C:plasma membrane"/>
    <property type="evidence" value="ECO:0007669"/>
    <property type="project" value="UniProtKB-SubCell"/>
</dbReference>
<evidence type="ECO:0000256" key="15">
    <source>
        <dbReference type="RuleBase" id="RU364040"/>
    </source>
</evidence>
<feature type="domain" description="Peptidase M1 membrane alanine aminopeptidase" evidence="16">
    <location>
        <begin position="286"/>
        <end position="503"/>
    </location>
</feature>
<dbReference type="InterPro" id="IPR050344">
    <property type="entry name" value="Peptidase_M1_aminopeptidases"/>
</dbReference>
<evidence type="ECO:0000256" key="11">
    <source>
        <dbReference type="ARBA" id="ARBA00052895"/>
    </source>
</evidence>
<dbReference type="CDD" id="cd09601">
    <property type="entry name" value="M1_APN-Q_like"/>
    <property type="match status" value="1"/>
</dbReference>
<evidence type="ECO:0000256" key="13">
    <source>
        <dbReference type="PIRSR" id="PIRSR634016-3"/>
    </source>
</evidence>
<comment type="cofactor">
    <cofactor evidence="13 15">
        <name>Zn(2+)</name>
        <dbReference type="ChEBI" id="CHEBI:29105"/>
    </cofactor>
    <text evidence="13 15">Binds 1 zinc ion per subunit.</text>
</comment>
<dbReference type="InterPro" id="IPR001930">
    <property type="entry name" value="Peptidase_M1"/>
</dbReference>
<dbReference type="FunFam" id="1.10.390.10:FF:000001">
    <property type="entry name" value="Aminopeptidase"/>
    <property type="match status" value="1"/>
</dbReference>
<dbReference type="FunFam" id="2.60.40.1730:FF:000002">
    <property type="entry name" value="Aminopeptidase"/>
    <property type="match status" value="1"/>
</dbReference>
<comment type="catalytic activity">
    <reaction evidence="11">
        <text>Release of an N-terminal amino acid, preferentially alanine, from a wide range of peptides, amides and arylamides.</text>
        <dbReference type="EC" id="3.4.11.14"/>
    </reaction>
</comment>
<dbReference type="Gene3D" id="2.60.40.1910">
    <property type="match status" value="1"/>
</dbReference>
<keyword evidence="7 13" id="KW-0479">Metal-binding</keyword>
<evidence type="ECO:0000313" key="19">
    <source>
        <dbReference type="EMBL" id="KAK8770414.1"/>
    </source>
</evidence>
<dbReference type="PRINTS" id="PR00756">
    <property type="entry name" value="ALADIPTASE"/>
</dbReference>
<evidence type="ECO:0000256" key="1">
    <source>
        <dbReference type="ARBA" id="ARBA00004496"/>
    </source>
</evidence>
<dbReference type="FunFam" id="2.60.40.1910:FF:000002">
    <property type="entry name" value="Aminopeptidase"/>
    <property type="match status" value="1"/>
</dbReference>
<comment type="caution">
    <text evidence="19">The sequence shown here is derived from an EMBL/GenBank/DDBJ whole genome shotgun (WGS) entry which is preliminary data.</text>
</comment>
<dbReference type="Gene3D" id="2.60.40.1730">
    <property type="entry name" value="tricorn interacting facor f3 domain"/>
    <property type="match status" value="1"/>
</dbReference>